<keyword evidence="3 6" id="KW-0479">Metal-binding</keyword>
<keyword evidence="1" id="KW-0813">Transport</keyword>
<dbReference type="InterPro" id="IPR002323">
    <property type="entry name" value="Cyt_CIE"/>
</dbReference>
<feature type="signal peptide" evidence="7">
    <location>
        <begin position="1"/>
        <end position="22"/>
    </location>
</feature>
<dbReference type="Pfam" id="PF13442">
    <property type="entry name" value="Cytochrome_CBB3"/>
    <property type="match status" value="1"/>
</dbReference>
<keyword evidence="4" id="KW-0249">Electron transport</keyword>
<dbReference type="PRINTS" id="PR00607">
    <property type="entry name" value="CYTCHROMECIE"/>
</dbReference>
<dbReference type="SUPFAM" id="SSF46626">
    <property type="entry name" value="Cytochrome c"/>
    <property type="match status" value="1"/>
</dbReference>
<dbReference type="Proteomes" id="UP000541535">
    <property type="component" value="Unassembled WGS sequence"/>
</dbReference>
<dbReference type="PANTHER" id="PTHR40942">
    <property type="match status" value="1"/>
</dbReference>
<evidence type="ECO:0000256" key="3">
    <source>
        <dbReference type="ARBA" id="ARBA00022723"/>
    </source>
</evidence>
<evidence type="ECO:0000256" key="7">
    <source>
        <dbReference type="SAM" id="SignalP"/>
    </source>
</evidence>
<dbReference type="PANTHER" id="PTHR40942:SF4">
    <property type="entry name" value="CYTOCHROME C5"/>
    <property type="match status" value="1"/>
</dbReference>
<keyword evidence="10" id="KW-1185">Reference proteome</keyword>
<evidence type="ECO:0000256" key="5">
    <source>
        <dbReference type="ARBA" id="ARBA00023004"/>
    </source>
</evidence>
<keyword evidence="5 6" id="KW-0408">Iron</keyword>
<dbReference type="GO" id="GO:0020037">
    <property type="term" value="F:heme binding"/>
    <property type="evidence" value="ECO:0007669"/>
    <property type="project" value="InterPro"/>
</dbReference>
<evidence type="ECO:0000256" key="6">
    <source>
        <dbReference type="PROSITE-ProRule" id="PRU00433"/>
    </source>
</evidence>
<feature type="chain" id="PRO_5030793633" evidence="7">
    <location>
        <begin position="23"/>
        <end position="102"/>
    </location>
</feature>
<sequence length="102" mass="10430">MKITVSALFLAIASFASASAGAADAALGEKIFKATCQSCHGAGVLGAPKAGDKAAWQPRVAKGKKAVYDNAIKGFKMMPPKGGNAGLKDDEVKAAVDYMMPK</sequence>
<evidence type="ECO:0000256" key="2">
    <source>
        <dbReference type="ARBA" id="ARBA00022617"/>
    </source>
</evidence>
<proteinExistence type="predicted"/>
<comment type="caution">
    <text evidence="9">The sequence shown here is derived from an EMBL/GenBank/DDBJ whole genome shotgun (WGS) entry which is preliminary data.</text>
</comment>
<dbReference type="Gene3D" id="1.10.760.10">
    <property type="entry name" value="Cytochrome c-like domain"/>
    <property type="match status" value="1"/>
</dbReference>
<dbReference type="GO" id="GO:0009055">
    <property type="term" value="F:electron transfer activity"/>
    <property type="evidence" value="ECO:0007669"/>
    <property type="project" value="InterPro"/>
</dbReference>
<evidence type="ECO:0000256" key="4">
    <source>
        <dbReference type="ARBA" id="ARBA00022982"/>
    </source>
</evidence>
<evidence type="ECO:0000313" key="10">
    <source>
        <dbReference type="Proteomes" id="UP000541535"/>
    </source>
</evidence>
<protein>
    <submittedName>
        <fullName evidence="9">Cytochrome c5</fullName>
    </submittedName>
</protein>
<evidence type="ECO:0000259" key="8">
    <source>
        <dbReference type="PROSITE" id="PS51007"/>
    </source>
</evidence>
<evidence type="ECO:0000313" key="9">
    <source>
        <dbReference type="EMBL" id="MBB3121493.1"/>
    </source>
</evidence>
<gene>
    <name evidence="9" type="ORF">FHS03_004571</name>
</gene>
<dbReference type="GO" id="GO:0005506">
    <property type="term" value="F:iron ion binding"/>
    <property type="evidence" value="ECO:0007669"/>
    <property type="project" value="InterPro"/>
</dbReference>
<organism evidence="9 10">
    <name type="scientific">Pseudoduganella violacea</name>
    <dbReference type="NCBI Taxonomy" id="1715466"/>
    <lineage>
        <taxon>Bacteria</taxon>
        <taxon>Pseudomonadati</taxon>
        <taxon>Pseudomonadota</taxon>
        <taxon>Betaproteobacteria</taxon>
        <taxon>Burkholderiales</taxon>
        <taxon>Oxalobacteraceae</taxon>
        <taxon>Telluria group</taxon>
        <taxon>Pseudoduganella</taxon>
    </lineage>
</organism>
<keyword evidence="7" id="KW-0732">Signal</keyword>
<evidence type="ECO:0000256" key="1">
    <source>
        <dbReference type="ARBA" id="ARBA00022448"/>
    </source>
</evidence>
<accession>A0A7W5FWP4</accession>
<feature type="domain" description="Cytochrome c" evidence="8">
    <location>
        <begin position="23"/>
        <end position="102"/>
    </location>
</feature>
<dbReference type="RefSeq" id="WP_176349893.1">
    <property type="nucleotide sequence ID" value="NZ_JACHXD010000017.1"/>
</dbReference>
<keyword evidence="2 6" id="KW-0349">Heme</keyword>
<dbReference type="PROSITE" id="PS51007">
    <property type="entry name" value="CYTC"/>
    <property type="match status" value="1"/>
</dbReference>
<reference evidence="9 10" key="1">
    <citation type="submission" date="2020-08" db="EMBL/GenBank/DDBJ databases">
        <title>Genomic Encyclopedia of Type Strains, Phase III (KMG-III): the genomes of soil and plant-associated and newly described type strains.</title>
        <authorList>
            <person name="Whitman W."/>
        </authorList>
    </citation>
    <scope>NUCLEOTIDE SEQUENCE [LARGE SCALE GENOMIC DNA]</scope>
    <source>
        <strain evidence="9 10">CECT 8897</strain>
    </source>
</reference>
<dbReference type="InterPro" id="IPR009056">
    <property type="entry name" value="Cyt_c-like_dom"/>
</dbReference>
<dbReference type="AlphaFoldDB" id="A0A7W5FWP4"/>
<name>A0A7W5FWP4_9BURK</name>
<dbReference type="InterPro" id="IPR036909">
    <property type="entry name" value="Cyt_c-like_dom_sf"/>
</dbReference>
<dbReference type="EMBL" id="JACHXD010000017">
    <property type="protein sequence ID" value="MBB3121493.1"/>
    <property type="molecule type" value="Genomic_DNA"/>
</dbReference>